<dbReference type="GO" id="GO:0030488">
    <property type="term" value="P:tRNA methylation"/>
    <property type="evidence" value="ECO:0007669"/>
    <property type="project" value="TreeGrafter"/>
</dbReference>
<dbReference type="NCBIfam" id="TIGR00231">
    <property type="entry name" value="small_GTP"/>
    <property type="match status" value="1"/>
</dbReference>
<comment type="subunit">
    <text evidence="6">Homodimer. Heterotetramer of two MnmE and two MnmG subunits.</text>
</comment>
<keyword evidence="6" id="KW-0460">Magnesium</keyword>
<feature type="binding site" evidence="6">
    <location>
        <position position="125"/>
    </location>
    <ligand>
        <name>(6S)-5-formyl-5,6,7,8-tetrahydrofolate</name>
        <dbReference type="ChEBI" id="CHEBI:57457"/>
    </ligand>
</feature>
<dbReference type="SUPFAM" id="SSF52540">
    <property type="entry name" value="P-loop containing nucleoside triphosphate hydrolases"/>
    <property type="match status" value="1"/>
</dbReference>
<dbReference type="Proteomes" id="UP000253570">
    <property type="component" value="Unassembled WGS sequence"/>
</dbReference>
<dbReference type="EC" id="3.6.-.-" evidence="6"/>
<dbReference type="InterPro" id="IPR031168">
    <property type="entry name" value="G_TrmE"/>
</dbReference>
<sequence length="440" mass="49275">MAMLRSNPKNIFALSTAPGKAGMSVIRLSGPSVVNLASIFSIDIPNPRRVKLCKLIHPETKEIIDNPLITYFKSPKSYTGEDVIEISIHGGKAIQNIIFKVLSAHEDFIYAEAGEFTKRAFLNGKLDLLAIEGLNDLVNSETEFQRKQAFDQMEGKLSSLYNKWTSQLIKNLSYIEATIDFIEEELPLNLISEQKKEIMNIYREIEDHLNDANKGERLRDGFRIIIAGAPNTGKSSLLNHLSNRDIAIVSPIAGTTRDSLDTYLDIKGFPVIITDTAGIRKARTNIEQIGIKRAESKIMDADLVLWLMDSSKKNNIQVPKSIVNKSIEVWTKSDISIINKKDINISTKMNQGITELIDIIGQYVEEGCRTEGAFITRSRHRDALEKTKNHLDNSIKISEIELELLAEELRSAVNSLGRITGNVDVEDLLEVIFSDFCIGK</sequence>
<dbReference type="InterPro" id="IPR005225">
    <property type="entry name" value="Small_GTP-bd"/>
</dbReference>
<feature type="binding site" evidence="6">
    <location>
        <position position="256"/>
    </location>
    <ligand>
        <name>Mg(2+)</name>
        <dbReference type="ChEBI" id="CHEBI:18420"/>
    </ligand>
</feature>
<keyword evidence="4 6" id="KW-0630">Potassium</keyword>
<evidence type="ECO:0000256" key="7">
    <source>
        <dbReference type="RuleBase" id="RU003313"/>
    </source>
</evidence>
<keyword evidence="6" id="KW-0479">Metal-binding</keyword>
<name>A0A368DMU1_9PROT</name>
<evidence type="ECO:0000313" key="10">
    <source>
        <dbReference type="Proteomes" id="UP000253570"/>
    </source>
</evidence>
<dbReference type="InterPro" id="IPR018948">
    <property type="entry name" value="GTP-bd_TrmE_N"/>
</dbReference>
<accession>A0A368DMU1</accession>
<dbReference type="PANTHER" id="PTHR42714:SF2">
    <property type="entry name" value="TRNA MODIFICATION GTPASE GTPBP3, MITOCHONDRIAL"/>
    <property type="match status" value="1"/>
</dbReference>
<keyword evidence="5 6" id="KW-0342">GTP-binding</keyword>
<dbReference type="Gene3D" id="3.30.1360.120">
    <property type="entry name" value="Probable tRNA modification gtpase trme, domain 1"/>
    <property type="match status" value="1"/>
</dbReference>
<feature type="binding site" evidence="6">
    <location>
        <position position="255"/>
    </location>
    <ligand>
        <name>K(+)</name>
        <dbReference type="ChEBI" id="CHEBI:29103"/>
    </ligand>
</feature>
<keyword evidence="3 6" id="KW-0547">Nucleotide-binding</keyword>
<dbReference type="AlphaFoldDB" id="A0A368DMU1"/>
<organism evidence="9 10">
    <name type="scientific">PS1 clade bacterium</name>
    <dbReference type="NCBI Taxonomy" id="2175152"/>
    <lineage>
        <taxon>Bacteria</taxon>
        <taxon>Pseudomonadati</taxon>
        <taxon>Pseudomonadota</taxon>
        <taxon>Alphaproteobacteria</taxon>
        <taxon>PS1 clade</taxon>
    </lineage>
</organism>
<comment type="caution">
    <text evidence="9">The sequence shown here is derived from an EMBL/GenBank/DDBJ whole genome shotgun (WGS) entry which is preliminary data.</text>
</comment>
<comment type="caution">
    <text evidence="6">Lacks conserved residue(s) required for the propagation of feature annotation.</text>
</comment>
<feature type="binding site" evidence="6">
    <location>
        <begin position="231"/>
        <end position="236"/>
    </location>
    <ligand>
        <name>GTP</name>
        <dbReference type="ChEBI" id="CHEBI:37565"/>
    </ligand>
</feature>
<feature type="binding site" evidence="6">
    <location>
        <position position="252"/>
    </location>
    <ligand>
        <name>K(+)</name>
        <dbReference type="ChEBI" id="CHEBI:29103"/>
    </ligand>
</feature>
<dbReference type="InterPro" id="IPR004520">
    <property type="entry name" value="GTPase_MnmE"/>
</dbReference>
<feature type="domain" description="TrmE-type G" evidence="8">
    <location>
        <begin position="221"/>
        <end position="365"/>
    </location>
</feature>
<evidence type="ECO:0000256" key="6">
    <source>
        <dbReference type="HAMAP-Rule" id="MF_00379"/>
    </source>
</evidence>
<dbReference type="PANTHER" id="PTHR42714">
    <property type="entry name" value="TRNA MODIFICATION GTPASE GTPBP3"/>
    <property type="match status" value="1"/>
</dbReference>
<dbReference type="InterPro" id="IPR006073">
    <property type="entry name" value="GTP-bd"/>
</dbReference>
<dbReference type="Pfam" id="PF01926">
    <property type="entry name" value="MMR_HSR1"/>
    <property type="match status" value="1"/>
</dbReference>
<comment type="cofactor">
    <cofactor evidence="6">
        <name>K(+)</name>
        <dbReference type="ChEBI" id="CHEBI:29103"/>
    </cofactor>
    <text evidence="6">Binds 1 potassium ion per subunit.</text>
</comment>
<dbReference type="Pfam" id="PF10396">
    <property type="entry name" value="TrmE_N"/>
    <property type="match status" value="1"/>
</dbReference>
<reference evidence="9 10" key="1">
    <citation type="journal article" date="2018" name="Microbiome">
        <title>Fine metagenomic profile of the Mediterranean stratified and mixed water columns revealed by assembly and recruitment.</title>
        <authorList>
            <person name="Haro-Moreno J.M."/>
            <person name="Lopez-Perez M."/>
            <person name="De La Torre J.R."/>
            <person name="Picazo A."/>
            <person name="Camacho A."/>
            <person name="Rodriguez-Valera F."/>
        </authorList>
    </citation>
    <scope>NUCLEOTIDE SEQUENCE [LARGE SCALE GENOMIC DNA]</scope>
    <source>
        <strain evidence="9">MED-G57</strain>
    </source>
</reference>
<feature type="binding site" evidence="6">
    <location>
        <position position="440"/>
    </location>
    <ligand>
        <name>(6S)-5-formyl-5,6,7,8-tetrahydrofolate</name>
        <dbReference type="ChEBI" id="CHEBI:57457"/>
    </ligand>
</feature>
<feature type="binding site" evidence="6">
    <location>
        <position position="27"/>
    </location>
    <ligand>
        <name>(6S)-5-formyl-5,6,7,8-tetrahydrofolate</name>
        <dbReference type="ChEBI" id="CHEBI:57457"/>
    </ligand>
</feature>
<dbReference type="Gene3D" id="3.40.50.300">
    <property type="entry name" value="P-loop containing nucleotide triphosphate hydrolases"/>
    <property type="match status" value="1"/>
</dbReference>
<comment type="function">
    <text evidence="6">Exhibits a very high intrinsic GTPase hydrolysis rate. Involved in the addition of a carboxymethylaminomethyl (cmnm) group at the wobble position (U34) of certain tRNAs, forming tRNA-cmnm(5)s(2)U34.</text>
</comment>
<dbReference type="GO" id="GO:0046872">
    <property type="term" value="F:metal ion binding"/>
    <property type="evidence" value="ECO:0007669"/>
    <property type="project" value="UniProtKB-KW"/>
</dbReference>
<feature type="binding site" evidence="6">
    <location>
        <position position="85"/>
    </location>
    <ligand>
        <name>(6S)-5-formyl-5,6,7,8-tetrahydrofolate</name>
        <dbReference type="ChEBI" id="CHEBI:57457"/>
    </ligand>
</feature>
<evidence type="ECO:0000256" key="5">
    <source>
        <dbReference type="ARBA" id="ARBA00023134"/>
    </source>
</evidence>
<dbReference type="InterPro" id="IPR025867">
    <property type="entry name" value="MnmE_helical"/>
</dbReference>
<comment type="similarity">
    <text evidence="1 6 7">Belongs to the TRAFAC class TrmE-Era-EngA-EngB-Septin-like GTPase superfamily. TrmE GTPase family.</text>
</comment>
<dbReference type="InterPro" id="IPR027266">
    <property type="entry name" value="TrmE/GcvT-like"/>
</dbReference>
<keyword evidence="6" id="KW-0378">Hydrolase</keyword>
<feature type="binding site" evidence="6">
    <location>
        <position position="231"/>
    </location>
    <ligand>
        <name>K(+)</name>
        <dbReference type="ChEBI" id="CHEBI:29103"/>
    </ligand>
</feature>
<evidence type="ECO:0000259" key="8">
    <source>
        <dbReference type="PROSITE" id="PS51709"/>
    </source>
</evidence>
<dbReference type="HAMAP" id="MF_00379">
    <property type="entry name" value="GTPase_MnmE"/>
    <property type="match status" value="1"/>
</dbReference>
<evidence type="ECO:0000256" key="4">
    <source>
        <dbReference type="ARBA" id="ARBA00022958"/>
    </source>
</evidence>
<evidence type="ECO:0000256" key="1">
    <source>
        <dbReference type="ARBA" id="ARBA00011043"/>
    </source>
</evidence>
<feature type="binding site" evidence="6">
    <location>
        <begin position="250"/>
        <end position="256"/>
    </location>
    <ligand>
        <name>GTP</name>
        <dbReference type="ChEBI" id="CHEBI:37565"/>
    </ligand>
</feature>
<dbReference type="GO" id="GO:0002098">
    <property type="term" value="P:tRNA wobble uridine modification"/>
    <property type="evidence" value="ECO:0007669"/>
    <property type="project" value="TreeGrafter"/>
</dbReference>
<dbReference type="NCBIfam" id="TIGR00450">
    <property type="entry name" value="mnmE_trmE_thdF"/>
    <property type="match status" value="1"/>
</dbReference>
<feature type="binding site" evidence="6">
    <location>
        <begin position="275"/>
        <end position="278"/>
    </location>
    <ligand>
        <name>GTP</name>
        <dbReference type="ChEBI" id="CHEBI:37565"/>
    </ligand>
</feature>
<dbReference type="NCBIfam" id="NF003661">
    <property type="entry name" value="PRK05291.1-3"/>
    <property type="match status" value="1"/>
</dbReference>
<feature type="binding site" evidence="6">
    <location>
        <position position="235"/>
    </location>
    <ligand>
        <name>Mg(2+)</name>
        <dbReference type="ChEBI" id="CHEBI:18420"/>
    </ligand>
</feature>
<gene>
    <name evidence="6" type="primary">mnmE</name>
    <name evidence="6" type="synonym">trmE</name>
    <name evidence="9" type="ORF">DBW71_05095</name>
</gene>
<dbReference type="InterPro" id="IPR027368">
    <property type="entry name" value="MnmE_dom2"/>
</dbReference>
<dbReference type="GO" id="GO:0003924">
    <property type="term" value="F:GTPase activity"/>
    <property type="evidence" value="ECO:0007669"/>
    <property type="project" value="UniProtKB-UniRule"/>
</dbReference>
<feature type="binding site" evidence="6">
    <location>
        <position position="250"/>
    </location>
    <ligand>
        <name>K(+)</name>
        <dbReference type="ChEBI" id="CHEBI:29103"/>
    </ligand>
</feature>
<proteinExistence type="inferred from homology"/>
<dbReference type="InterPro" id="IPR027417">
    <property type="entry name" value="P-loop_NTPase"/>
</dbReference>
<evidence type="ECO:0000313" key="9">
    <source>
        <dbReference type="EMBL" id="RCL72593.1"/>
    </source>
</evidence>
<dbReference type="PROSITE" id="PS51709">
    <property type="entry name" value="G_TRME"/>
    <property type="match status" value="1"/>
</dbReference>
<dbReference type="Gene3D" id="1.20.120.430">
    <property type="entry name" value="tRNA modification GTPase MnmE domain 2"/>
    <property type="match status" value="1"/>
</dbReference>
<dbReference type="Pfam" id="PF12631">
    <property type="entry name" value="MnmE_helical"/>
    <property type="match status" value="1"/>
</dbReference>
<keyword evidence="2 6" id="KW-0819">tRNA processing</keyword>
<evidence type="ECO:0000256" key="2">
    <source>
        <dbReference type="ARBA" id="ARBA00022694"/>
    </source>
</evidence>
<comment type="subcellular location">
    <subcellularLocation>
        <location evidence="6">Cytoplasm</location>
    </subcellularLocation>
</comment>
<dbReference type="SUPFAM" id="SSF116878">
    <property type="entry name" value="TrmE connector domain"/>
    <property type="match status" value="1"/>
</dbReference>
<dbReference type="EMBL" id="QOQD01000012">
    <property type="protein sequence ID" value="RCL72593.1"/>
    <property type="molecule type" value="Genomic_DNA"/>
</dbReference>
<protein>
    <recommendedName>
        <fullName evidence="6">tRNA modification GTPase MnmE</fullName>
        <ecNumber evidence="6">3.6.-.-</ecNumber>
    </recommendedName>
</protein>
<dbReference type="CDD" id="cd04164">
    <property type="entry name" value="trmE"/>
    <property type="match status" value="1"/>
</dbReference>
<evidence type="ECO:0000256" key="3">
    <source>
        <dbReference type="ARBA" id="ARBA00022741"/>
    </source>
</evidence>
<dbReference type="GO" id="GO:0005525">
    <property type="term" value="F:GTP binding"/>
    <property type="evidence" value="ECO:0007669"/>
    <property type="project" value="UniProtKB-UniRule"/>
</dbReference>
<dbReference type="GO" id="GO:0005737">
    <property type="term" value="C:cytoplasm"/>
    <property type="evidence" value="ECO:0007669"/>
    <property type="project" value="UniProtKB-SubCell"/>
</dbReference>
<dbReference type="CDD" id="cd14858">
    <property type="entry name" value="TrmE_N"/>
    <property type="match status" value="1"/>
</dbReference>
<keyword evidence="6" id="KW-0963">Cytoplasm</keyword>